<evidence type="ECO:0000256" key="1">
    <source>
        <dbReference type="SAM" id="MobiDB-lite"/>
    </source>
</evidence>
<dbReference type="AlphaFoldDB" id="A0AAT9LC02"/>
<dbReference type="InterPro" id="IPR038610">
    <property type="entry name" value="FliK-like_C_sf"/>
</dbReference>
<dbReference type="KEGG" id="fcz:IMF26_00405"/>
<sequence length="431" mass="45176">MQAELVTGLPDSAGTHSGRLQGDGVKHLSSNTFLSVISAILGFVPCPGTTGDAIETASKKGTTEGQGVVPVGTGHQGPGDVSVRVVWDVRPDRTVGPEERITTVAPSLSTRSGSGQTIAAVVADDASGVGGLSDQGMQGTVLTSPAPGNAAGFITPTDGRITGALGQESSTGVKLLAEPVTIPGGPPPGNVGRHLNGPRVLFKTPETEIARQKADPGAEQRFSHALAADRPQDPGECRGLPGELPAAVSGELQDHPAKVRKGVERADFEVHVQARPVTGEKPPLAEPAEARKFSLREPERLAEFLAEKARVSLPKSIEIRLDPPNLGRVTVLLSQRGNDVVVKFLAQSFDAQRALTDASGELARALAEKGLFLSGFLVDLGGRGLRDESAERDRAEKPWSRNGHERRVQGTESGSFAKGAYARRAMFEYTA</sequence>
<evidence type="ECO:0000313" key="3">
    <source>
        <dbReference type="EMBL" id="QUL98599.1"/>
    </source>
</evidence>
<feature type="region of interest" description="Disordered" evidence="1">
    <location>
        <begin position="389"/>
        <end position="415"/>
    </location>
</feature>
<feature type="region of interest" description="Disordered" evidence="1">
    <location>
        <begin position="1"/>
        <end position="20"/>
    </location>
</feature>
<proteinExistence type="predicted"/>
<gene>
    <name evidence="3" type="ORF">IMF26_00405</name>
</gene>
<accession>A0AAT9LC02</accession>
<protein>
    <submittedName>
        <fullName evidence="3">Flagellar hook-length control protein FliK</fullName>
    </submittedName>
</protein>
<reference evidence="3" key="1">
    <citation type="submission" date="2020-10" db="EMBL/GenBank/DDBJ databases">
        <authorList>
            <person name="Kadnikov V."/>
            <person name="Beletsky A.V."/>
            <person name="Mardanov A.V."/>
            <person name="Karnachuk O.V."/>
            <person name="Ravin N.V."/>
        </authorList>
    </citation>
    <scope>NUCLEOTIDE SEQUENCE</scope>
    <source>
        <strain evidence="3">Bu02</strain>
    </source>
</reference>
<dbReference type="Gene3D" id="3.30.750.140">
    <property type="match status" value="1"/>
</dbReference>
<dbReference type="CDD" id="cd17470">
    <property type="entry name" value="T3SS_Flik_C"/>
    <property type="match status" value="1"/>
</dbReference>
<dbReference type="InterPro" id="IPR021136">
    <property type="entry name" value="Flagellar_hook_control-like_C"/>
</dbReference>
<feature type="compositionally biased region" description="Basic and acidic residues" evidence="1">
    <location>
        <begin position="389"/>
        <end position="409"/>
    </location>
</feature>
<keyword evidence="3" id="KW-0966">Cell projection</keyword>
<keyword evidence="3" id="KW-0282">Flagellum</keyword>
<feature type="domain" description="Flagellar hook-length control protein-like C-terminal" evidence="2">
    <location>
        <begin position="315"/>
        <end position="382"/>
    </location>
</feature>
<dbReference type="Pfam" id="PF02120">
    <property type="entry name" value="Flg_hook"/>
    <property type="match status" value="1"/>
</dbReference>
<organism evidence="3">
    <name type="scientific">Candidatus Fermentithermobacillus carboniphilus</name>
    <dbReference type="NCBI Taxonomy" id="3085328"/>
    <lineage>
        <taxon>Bacteria</taxon>
        <taxon>Bacillati</taxon>
        <taxon>Bacillota</taxon>
        <taxon>Candidatus Fermentithermobacillia</taxon>
        <taxon>Candidatus Fermentithermobacillales</taxon>
        <taxon>Candidatus Fermentithermobacillaceae</taxon>
        <taxon>Candidatus Fermentithermobacillus</taxon>
    </lineage>
</organism>
<dbReference type="EMBL" id="CP062796">
    <property type="protein sequence ID" value="QUL98599.1"/>
    <property type="molecule type" value="Genomic_DNA"/>
</dbReference>
<reference evidence="3" key="2">
    <citation type="journal article" date="2023" name="Biology">
        <title>Prokaryotic Life Associated with Coal-Fire Gas Vents Revealed by Metagenomics.</title>
        <authorList>
            <person name="Kadnikov V.V."/>
            <person name="Mardanov A.V."/>
            <person name="Beletsky A.V."/>
            <person name="Karnachuk O.V."/>
            <person name="Ravin N.V."/>
        </authorList>
    </citation>
    <scope>NUCLEOTIDE SEQUENCE</scope>
    <source>
        <strain evidence="3">Bu02</strain>
    </source>
</reference>
<feature type="region of interest" description="Disordered" evidence="1">
    <location>
        <begin position="59"/>
        <end position="80"/>
    </location>
</feature>
<evidence type="ECO:0000259" key="2">
    <source>
        <dbReference type="Pfam" id="PF02120"/>
    </source>
</evidence>
<keyword evidence="3" id="KW-0969">Cilium</keyword>
<name>A0AAT9LC02_9FIRM</name>